<dbReference type="Pfam" id="PF01527">
    <property type="entry name" value="HTH_Tnp_1"/>
    <property type="match status" value="1"/>
</dbReference>
<evidence type="ECO:0000256" key="1">
    <source>
        <dbReference type="SAM" id="Coils"/>
    </source>
</evidence>
<keyword evidence="3" id="KW-1185">Reference proteome</keyword>
<keyword evidence="1" id="KW-0175">Coiled coil</keyword>
<dbReference type="EMBL" id="MQVR01000189">
    <property type="protein sequence ID" value="OKL50706.1"/>
    <property type="molecule type" value="Genomic_DNA"/>
</dbReference>
<dbReference type="InterPro" id="IPR002514">
    <property type="entry name" value="Transposase_8"/>
</dbReference>
<evidence type="ECO:0000313" key="3">
    <source>
        <dbReference type="Proteomes" id="UP000185628"/>
    </source>
</evidence>
<dbReference type="GO" id="GO:0004803">
    <property type="term" value="F:transposase activity"/>
    <property type="evidence" value="ECO:0007669"/>
    <property type="project" value="InterPro"/>
</dbReference>
<proteinExistence type="predicted"/>
<dbReference type="OrthoDB" id="52928at2"/>
<gene>
    <name evidence="2" type="ORF">BSZ39_13010</name>
</gene>
<feature type="coiled-coil region" evidence="1">
    <location>
        <begin position="33"/>
        <end position="67"/>
    </location>
</feature>
<comment type="caution">
    <text evidence="2">The sequence shown here is derived from an EMBL/GenBank/DDBJ whole genome shotgun (WGS) entry which is preliminary data.</text>
</comment>
<protein>
    <recommendedName>
        <fullName evidence="4">Transposase</fullName>
    </recommendedName>
</protein>
<evidence type="ECO:0008006" key="4">
    <source>
        <dbReference type="Google" id="ProtNLM"/>
    </source>
</evidence>
<evidence type="ECO:0000313" key="2">
    <source>
        <dbReference type="EMBL" id="OKL50706.1"/>
    </source>
</evidence>
<dbReference type="AlphaFoldDB" id="A0A1Q5PT14"/>
<dbReference type="GO" id="GO:0006313">
    <property type="term" value="P:DNA transposition"/>
    <property type="evidence" value="ECO:0007669"/>
    <property type="project" value="InterPro"/>
</dbReference>
<organism evidence="2 3">
    <name type="scientific">Bowdeniella nasicola</name>
    <dbReference type="NCBI Taxonomy" id="208480"/>
    <lineage>
        <taxon>Bacteria</taxon>
        <taxon>Bacillati</taxon>
        <taxon>Actinomycetota</taxon>
        <taxon>Actinomycetes</taxon>
        <taxon>Actinomycetales</taxon>
        <taxon>Actinomycetaceae</taxon>
        <taxon>Bowdeniella</taxon>
    </lineage>
</organism>
<dbReference type="Proteomes" id="UP000185628">
    <property type="component" value="Unassembled WGS sequence"/>
</dbReference>
<sequence>MTALLSSTTTPLHHYEGLNSTLARWRRDYGEMNRTEAKELKRLREENSKLKALLGEAELEKAALKELVEGEF</sequence>
<accession>A0A1Q5PT14</accession>
<dbReference type="GO" id="GO:0003677">
    <property type="term" value="F:DNA binding"/>
    <property type="evidence" value="ECO:0007669"/>
    <property type="project" value="InterPro"/>
</dbReference>
<name>A0A1Q5PT14_9ACTO</name>
<reference evidence="3" key="1">
    <citation type="submission" date="2016-12" db="EMBL/GenBank/DDBJ databases">
        <authorList>
            <person name="Meng X."/>
        </authorList>
    </citation>
    <scope>NUCLEOTIDE SEQUENCE [LARGE SCALE GENOMIC DNA]</scope>
    <source>
        <strain evidence="3">DSM 19116</strain>
    </source>
</reference>